<dbReference type="InterPro" id="IPR011576">
    <property type="entry name" value="Pyridox_Oxase_N"/>
</dbReference>
<evidence type="ECO:0000313" key="5">
    <source>
        <dbReference type="Proteomes" id="UP000004605"/>
    </source>
</evidence>
<proteinExistence type="predicted"/>
<comment type="caution">
    <text evidence="4">The sequence shown here is derived from an EMBL/GenBank/DDBJ whole genome shotgun (WGS) entry which is preliminary data.</text>
</comment>
<name>F9RZB5_9VIBR</name>
<dbReference type="GO" id="GO:0016627">
    <property type="term" value="F:oxidoreductase activity, acting on the CH-CH group of donors"/>
    <property type="evidence" value="ECO:0007669"/>
    <property type="project" value="TreeGrafter"/>
</dbReference>
<keyword evidence="5" id="KW-1185">Reference proteome</keyword>
<dbReference type="InterPro" id="IPR012349">
    <property type="entry name" value="Split_barrel_FMN-bd"/>
</dbReference>
<dbReference type="PANTHER" id="PTHR35176">
    <property type="entry name" value="HEME OXYGENASE HI_0854-RELATED"/>
    <property type="match status" value="1"/>
</dbReference>
<dbReference type="RefSeq" id="WP_006711201.1">
    <property type="nucleotide sequence ID" value="NZ_AFWF01000054.1"/>
</dbReference>
<evidence type="ECO:0000256" key="1">
    <source>
        <dbReference type="ARBA" id="ARBA00023002"/>
    </source>
</evidence>
<evidence type="ECO:0000313" key="4">
    <source>
        <dbReference type="EMBL" id="EGU45517.1"/>
    </source>
</evidence>
<keyword evidence="1" id="KW-0560">Oxidoreductase</keyword>
<dbReference type="InterPro" id="IPR052019">
    <property type="entry name" value="F420H2_bilvrd_red/Heme_oxyg"/>
</dbReference>
<dbReference type="EMBL" id="AFWF01000054">
    <property type="protein sequence ID" value="EGU45517.1"/>
    <property type="molecule type" value="Genomic_DNA"/>
</dbReference>
<dbReference type="AlphaFoldDB" id="F9RZB5"/>
<dbReference type="NCBIfam" id="TIGR04110">
    <property type="entry name" value="heme_HutZ"/>
    <property type="match status" value="1"/>
</dbReference>
<evidence type="ECO:0000259" key="3">
    <source>
        <dbReference type="Pfam" id="PF01243"/>
    </source>
</evidence>
<dbReference type="PANTHER" id="PTHR35176:SF6">
    <property type="entry name" value="HEME OXYGENASE HI_0854-RELATED"/>
    <property type="match status" value="1"/>
</dbReference>
<dbReference type="OrthoDB" id="5345368at2"/>
<dbReference type="Gene3D" id="2.30.110.10">
    <property type="entry name" value="Electron Transport, Fmn-binding Protein, Chain A"/>
    <property type="match status" value="1"/>
</dbReference>
<dbReference type="InterPro" id="IPR014419">
    <property type="entry name" value="HutZ"/>
</dbReference>
<dbReference type="SUPFAM" id="SSF50475">
    <property type="entry name" value="FMN-binding split barrel"/>
    <property type="match status" value="1"/>
</dbReference>
<dbReference type="GO" id="GO:0005829">
    <property type="term" value="C:cytosol"/>
    <property type="evidence" value="ECO:0007669"/>
    <property type="project" value="TreeGrafter"/>
</dbReference>
<feature type="compositionally biased region" description="Basic and acidic residues" evidence="2">
    <location>
        <begin position="7"/>
        <end position="33"/>
    </location>
</feature>
<organism evidence="4 5">
    <name type="scientific">Vibrio ichthyoenteri ATCC 700023</name>
    <dbReference type="NCBI Taxonomy" id="870968"/>
    <lineage>
        <taxon>Bacteria</taxon>
        <taxon>Pseudomonadati</taxon>
        <taxon>Pseudomonadota</taxon>
        <taxon>Gammaproteobacteria</taxon>
        <taxon>Vibrionales</taxon>
        <taxon>Vibrionaceae</taxon>
        <taxon>Vibrio</taxon>
    </lineage>
</organism>
<sequence>MNVKSQPESHQDQTSQRDQDFQREEVRRERLQNRLEPEVREFRDSRQTLQLATISPEGVPNATYAPFAFDSQAYYILVSDIASHGRNLKTNRNVSIMMVQDESEAKQVYARKRLTFDTKAELVVKQSVDWHSGIAALQARFGEIIDNLSQLGDFNLYRLTPESGRYVKGFGQAFEISGNDLLDFVHLTEGHVQAEKTRTE</sequence>
<dbReference type="GO" id="GO:0070967">
    <property type="term" value="F:coenzyme F420 binding"/>
    <property type="evidence" value="ECO:0007669"/>
    <property type="project" value="TreeGrafter"/>
</dbReference>
<dbReference type="PIRSF" id="PIRSF004633">
    <property type="entry name" value="UCP_PLP_oxd"/>
    <property type="match status" value="1"/>
</dbReference>
<dbReference type="Pfam" id="PF01243">
    <property type="entry name" value="PNPOx_N"/>
    <property type="match status" value="1"/>
</dbReference>
<feature type="region of interest" description="Disordered" evidence="2">
    <location>
        <begin position="1"/>
        <end position="33"/>
    </location>
</feature>
<accession>F9RZB5</accession>
<dbReference type="Proteomes" id="UP000004605">
    <property type="component" value="Unassembled WGS sequence"/>
</dbReference>
<protein>
    <recommendedName>
        <fullName evidence="3">Pyridoxamine 5'-phosphate oxidase N-terminal domain-containing protein</fullName>
    </recommendedName>
</protein>
<feature type="domain" description="Pyridoxamine 5'-phosphate oxidase N-terminal" evidence="3">
    <location>
        <begin position="35"/>
        <end position="167"/>
    </location>
</feature>
<reference evidence="4 5" key="1">
    <citation type="journal article" date="2012" name="Int. J. Syst. Evol. Microbiol.">
        <title>Vibrio caribbeanicus sp. nov., isolated from the marine sponge Scleritoderma cyanea.</title>
        <authorList>
            <person name="Hoffmann M."/>
            <person name="Monday S.R."/>
            <person name="Allard M.W."/>
            <person name="Strain E.A."/>
            <person name="Whittaker P."/>
            <person name="Naum M."/>
            <person name="McCarthy P.J."/>
            <person name="Lopez J.V."/>
            <person name="Fischer M."/>
            <person name="Brown E.W."/>
        </authorList>
    </citation>
    <scope>NUCLEOTIDE SEQUENCE [LARGE SCALE GENOMIC DNA]</scope>
    <source>
        <strain evidence="4 5">ATCC 700023</strain>
    </source>
</reference>
<gene>
    <name evidence="4" type="ORF">VII00023_06712</name>
</gene>
<evidence type="ECO:0000256" key="2">
    <source>
        <dbReference type="SAM" id="MobiDB-lite"/>
    </source>
</evidence>